<feature type="region of interest" description="Disordered" evidence="1">
    <location>
        <begin position="1"/>
        <end position="50"/>
    </location>
</feature>
<dbReference type="AlphaFoldDB" id="A0AAD7DDA0"/>
<accession>A0AAD7DDA0</accession>
<feature type="compositionally biased region" description="Pro residues" evidence="1">
    <location>
        <begin position="13"/>
        <end position="25"/>
    </location>
</feature>
<proteinExistence type="predicted"/>
<protein>
    <submittedName>
        <fullName evidence="2">Uncharacterized protein</fullName>
    </submittedName>
</protein>
<dbReference type="Gene3D" id="2.60.40.640">
    <property type="match status" value="1"/>
</dbReference>
<name>A0AAD7DDA0_MYCRO</name>
<dbReference type="Proteomes" id="UP001221757">
    <property type="component" value="Unassembled WGS sequence"/>
</dbReference>
<reference evidence="2" key="1">
    <citation type="submission" date="2023-03" db="EMBL/GenBank/DDBJ databases">
        <title>Massive genome expansion in bonnet fungi (Mycena s.s.) driven by repeated elements and novel gene families across ecological guilds.</title>
        <authorList>
            <consortium name="Lawrence Berkeley National Laboratory"/>
            <person name="Harder C.B."/>
            <person name="Miyauchi S."/>
            <person name="Viragh M."/>
            <person name="Kuo A."/>
            <person name="Thoen E."/>
            <person name="Andreopoulos B."/>
            <person name="Lu D."/>
            <person name="Skrede I."/>
            <person name="Drula E."/>
            <person name="Henrissat B."/>
            <person name="Morin E."/>
            <person name="Kohler A."/>
            <person name="Barry K."/>
            <person name="LaButti K."/>
            <person name="Morin E."/>
            <person name="Salamov A."/>
            <person name="Lipzen A."/>
            <person name="Mereny Z."/>
            <person name="Hegedus B."/>
            <person name="Baldrian P."/>
            <person name="Stursova M."/>
            <person name="Weitz H."/>
            <person name="Taylor A."/>
            <person name="Grigoriev I.V."/>
            <person name="Nagy L.G."/>
            <person name="Martin F."/>
            <person name="Kauserud H."/>
        </authorList>
    </citation>
    <scope>NUCLEOTIDE SEQUENCE</scope>
    <source>
        <strain evidence="2">CBHHK067</strain>
    </source>
</reference>
<sequence length="412" mass="45726">MATLIASTSVLPPYSPSPAVPPYSPEPAQDEQRVEHTPRTRSHPTGNFITKSGRDAVVLTEQNSTAEFPTYGRHASINGFVTLDDRETVSEIVLKVKGKMDVMIAEGGSVTTRLVNDSYTLWSSQKSHTSVCPSAVPFSVVLPSTFQDENRVSHKLPPSYEIPFTTVPGLFFKSSYTLSVTITRIRNRKFHFLSKNKTITVRFIYSPRMRPWRPIQHPSDFFSDVKTMPEEWKQVITEMKPRSGSPVQPVDIHLFLPMVEIFGLEDTIPFHVQLSGPVASLREFLPEPRDAASPQNSTIVVSLVRQIVVDLNGRCAVRNTVIGHAKLASRPPGAAVGAHEATLDWDGEVRCKAGTAVGMFDAGGFRLQDFLLIEVRPPNTRTSQFPALRHSHPIKLVTDSWLDSSASREGSW</sequence>
<evidence type="ECO:0000313" key="2">
    <source>
        <dbReference type="EMBL" id="KAJ7688613.1"/>
    </source>
</evidence>
<dbReference type="InterPro" id="IPR014752">
    <property type="entry name" value="Arrestin-like_C"/>
</dbReference>
<gene>
    <name evidence="2" type="ORF">B0H17DRAFT_652292</name>
</gene>
<dbReference type="EMBL" id="JARKIE010000078">
    <property type="protein sequence ID" value="KAJ7688613.1"/>
    <property type="molecule type" value="Genomic_DNA"/>
</dbReference>
<evidence type="ECO:0000256" key="1">
    <source>
        <dbReference type="SAM" id="MobiDB-lite"/>
    </source>
</evidence>
<keyword evidence="3" id="KW-1185">Reference proteome</keyword>
<organism evidence="2 3">
    <name type="scientific">Mycena rosella</name>
    <name type="common">Pink bonnet</name>
    <name type="synonym">Agaricus rosellus</name>
    <dbReference type="NCBI Taxonomy" id="1033263"/>
    <lineage>
        <taxon>Eukaryota</taxon>
        <taxon>Fungi</taxon>
        <taxon>Dikarya</taxon>
        <taxon>Basidiomycota</taxon>
        <taxon>Agaricomycotina</taxon>
        <taxon>Agaricomycetes</taxon>
        <taxon>Agaricomycetidae</taxon>
        <taxon>Agaricales</taxon>
        <taxon>Marasmiineae</taxon>
        <taxon>Mycenaceae</taxon>
        <taxon>Mycena</taxon>
    </lineage>
</organism>
<evidence type="ECO:0000313" key="3">
    <source>
        <dbReference type="Proteomes" id="UP001221757"/>
    </source>
</evidence>
<comment type="caution">
    <text evidence="2">The sequence shown here is derived from an EMBL/GenBank/DDBJ whole genome shotgun (WGS) entry which is preliminary data.</text>
</comment>